<gene>
    <name evidence="2" type="ORF">EKG38_17805</name>
</gene>
<accession>A0A3S0RW23</accession>
<evidence type="ECO:0000313" key="3">
    <source>
        <dbReference type="Proteomes" id="UP000267448"/>
    </source>
</evidence>
<comment type="caution">
    <text evidence="2">The sequence shown here is derived from an EMBL/GenBank/DDBJ whole genome shotgun (WGS) entry which is preliminary data.</text>
</comment>
<dbReference type="EMBL" id="RXNU01000011">
    <property type="protein sequence ID" value="RTR37585.1"/>
    <property type="molecule type" value="Genomic_DNA"/>
</dbReference>
<sequence length="256" mass="28653">MKSTLSLSFILISICLYSCNVSAHFLALFPEKQVIDAGDSRQLHFPIHFTHPSTLGPTMSIARPVSTGYMINETRVDLSERLKAITYGGETSWQLNMKLQRPGTYTFFTNQSPYLDKTEGVVITQFAKVIVDAFAALGEWQHRLGTPVEIIPLTRPFALWTHSVFTGRVLTDGRPAVNVPVEMEYYNDSGVTLPSDAWASIEVRTNAAGEFSVSLPHEGWWGLAALVSDEEPFTLEGKQYQHEQAGVIWLQVRDMK</sequence>
<reference evidence="2 3" key="1">
    <citation type="submission" date="2018-12" db="EMBL/GenBank/DDBJ databases">
        <authorList>
            <person name="Yu L."/>
        </authorList>
    </citation>
    <scope>NUCLEOTIDE SEQUENCE [LARGE SCALE GENOMIC DNA]</scope>
    <source>
        <strain evidence="2 3">HAW-EB2</strain>
    </source>
</reference>
<feature type="signal peptide" evidence="1">
    <location>
        <begin position="1"/>
        <end position="23"/>
    </location>
</feature>
<dbReference type="RefSeq" id="WP_126521588.1">
    <property type="nucleotide sequence ID" value="NZ_RXNU01000011.1"/>
</dbReference>
<dbReference type="Proteomes" id="UP000267448">
    <property type="component" value="Unassembled WGS sequence"/>
</dbReference>
<protein>
    <submittedName>
        <fullName evidence="2">DUF4198 domain-containing protein</fullName>
    </submittedName>
</protein>
<evidence type="ECO:0000256" key="1">
    <source>
        <dbReference type="SAM" id="SignalP"/>
    </source>
</evidence>
<feature type="chain" id="PRO_5018533867" evidence="1">
    <location>
        <begin position="24"/>
        <end position="256"/>
    </location>
</feature>
<dbReference type="OrthoDB" id="9780723at2"/>
<dbReference type="Pfam" id="PF10670">
    <property type="entry name" value="DUF4198"/>
    <property type="match status" value="1"/>
</dbReference>
<dbReference type="AlphaFoldDB" id="A0A3S0RW23"/>
<organism evidence="2 3">
    <name type="scientific">Shewanella canadensis</name>
    <dbReference type="NCBI Taxonomy" id="271096"/>
    <lineage>
        <taxon>Bacteria</taxon>
        <taxon>Pseudomonadati</taxon>
        <taxon>Pseudomonadota</taxon>
        <taxon>Gammaproteobacteria</taxon>
        <taxon>Alteromonadales</taxon>
        <taxon>Shewanellaceae</taxon>
        <taxon>Shewanella</taxon>
    </lineage>
</organism>
<evidence type="ECO:0000313" key="2">
    <source>
        <dbReference type="EMBL" id="RTR37585.1"/>
    </source>
</evidence>
<name>A0A3S0RW23_9GAMM</name>
<keyword evidence="1" id="KW-0732">Signal</keyword>
<keyword evidence="3" id="KW-1185">Reference proteome</keyword>
<dbReference type="InterPro" id="IPR019613">
    <property type="entry name" value="DUF4198"/>
</dbReference>
<proteinExistence type="predicted"/>